<protein>
    <submittedName>
        <fullName evidence="1">Uncharacterized protein</fullName>
    </submittedName>
</protein>
<comment type="caution">
    <text evidence="1">The sequence shown here is derived from an EMBL/GenBank/DDBJ whole genome shotgun (WGS) entry which is preliminary data.</text>
</comment>
<sequence>MQASTLMAGVHLNAMLLKFVISEDRQVTLWGHKGLAWTKLGLDEDFMPAQQACKLELWLLFKEAKAVNKHAFWHAIELFVDNT</sequence>
<evidence type="ECO:0000313" key="2">
    <source>
        <dbReference type="Proteomes" id="UP001497444"/>
    </source>
</evidence>
<evidence type="ECO:0000313" key="1">
    <source>
        <dbReference type="EMBL" id="CAK9250404.1"/>
    </source>
</evidence>
<accession>A0ABP0V7P3</accession>
<gene>
    <name evidence="1" type="ORF">CSSPJE1EN1_LOCUS25782</name>
</gene>
<reference evidence="1" key="1">
    <citation type="submission" date="2024-02" db="EMBL/GenBank/DDBJ databases">
        <authorList>
            <consortium name="ELIXIR-Norway"/>
            <consortium name="Elixir Norway"/>
        </authorList>
    </citation>
    <scope>NUCLEOTIDE SEQUENCE</scope>
</reference>
<keyword evidence="2" id="KW-1185">Reference proteome</keyword>
<dbReference type="Proteomes" id="UP001497444">
    <property type="component" value="Unassembled WGS sequence"/>
</dbReference>
<organism evidence="1 2">
    <name type="scientific">Sphagnum jensenii</name>
    <dbReference type="NCBI Taxonomy" id="128206"/>
    <lineage>
        <taxon>Eukaryota</taxon>
        <taxon>Viridiplantae</taxon>
        <taxon>Streptophyta</taxon>
        <taxon>Embryophyta</taxon>
        <taxon>Bryophyta</taxon>
        <taxon>Sphagnophytina</taxon>
        <taxon>Sphagnopsida</taxon>
        <taxon>Sphagnales</taxon>
        <taxon>Sphagnaceae</taxon>
        <taxon>Sphagnum</taxon>
    </lineage>
</organism>
<dbReference type="EMBL" id="CAXAQS010000166">
    <property type="protein sequence ID" value="CAK9250404.1"/>
    <property type="molecule type" value="Genomic_DNA"/>
</dbReference>
<proteinExistence type="predicted"/>
<name>A0ABP0V7P3_9BRYO</name>